<dbReference type="HOGENOM" id="CLU_144767_0_0_10"/>
<dbReference type="RefSeq" id="WP_013685240.1">
    <property type="nucleotide sequence ID" value="NC_015321.1"/>
</dbReference>
<keyword evidence="2" id="KW-1185">Reference proteome</keyword>
<dbReference type="Proteomes" id="UP000007463">
    <property type="component" value="Chromosome"/>
</dbReference>
<dbReference type="KEGG" id="fte:Fluta_0460"/>
<evidence type="ECO:0000313" key="2">
    <source>
        <dbReference type="Proteomes" id="UP000007463"/>
    </source>
</evidence>
<evidence type="ECO:0000313" key="1">
    <source>
        <dbReference type="EMBL" id="AEA42466.1"/>
    </source>
</evidence>
<sequence length="122" mass="14164">MKIHVFIPRGLRKEVVKEYELSKLAESNNDLHKAWWHLERAHILGQAWPMEHTRTHWRMLLFAFRRKNLKEIIGQFPRLLVGGIKSFLGEIPVGNTGGANVPPLKPLEIPNDLKAIIDLYPR</sequence>
<organism evidence="1 2">
    <name type="scientific">Fluviicola taffensis (strain DSM 16823 / NCIMB 13979 / RW262)</name>
    <dbReference type="NCBI Taxonomy" id="755732"/>
    <lineage>
        <taxon>Bacteria</taxon>
        <taxon>Pseudomonadati</taxon>
        <taxon>Bacteroidota</taxon>
        <taxon>Flavobacteriia</taxon>
        <taxon>Flavobacteriales</taxon>
        <taxon>Crocinitomicaceae</taxon>
        <taxon>Fluviicola</taxon>
    </lineage>
</organism>
<dbReference type="OrthoDB" id="9799416at2"/>
<gene>
    <name evidence="1" type="ordered locus">Fluta_0460</name>
</gene>
<dbReference type="STRING" id="755732.Fluta_0460"/>
<name>F2IF01_FLUTR</name>
<evidence type="ECO:0008006" key="3">
    <source>
        <dbReference type="Google" id="ProtNLM"/>
    </source>
</evidence>
<reference evidence="2" key="2">
    <citation type="submission" date="2011-02" db="EMBL/GenBank/DDBJ databases">
        <title>The complete genome of Fluviicola taffensis DSM 16823.</title>
        <authorList>
            <consortium name="US DOE Joint Genome Institute (JGI-PGF)"/>
            <person name="Lucas S."/>
            <person name="Copeland A."/>
            <person name="Lapidus A."/>
            <person name="Bruce D."/>
            <person name="Goodwin L."/>
            <person name="Pitluck S."/>
            <person name="Kyrpides N."/>
            <person name="Mavromatis K."/>
            <person name="Ivanova N."/>
            <person name="Mikhailova N."/>
            <person name="Pagani I."/>
            <person name="Chertkov O."/>
            <person name="Detter J.C."/>
            <person name="Han C."/>
            <person name="Tapia R."/>
            <person name="Land M."/>
            <person name="Hauser L."/>
            <person name="Markowitz V."/>
            <person name="Cheng J.-F."/>
            <person name="Hugenholtz P."/>
            <person name="Woyke T."/>
            <person name="Wu D."/>
            <person name="Tindall B."/>
            <person name="Pomrenke H.G."/>
            <person name="Brambilla E."/>
            <person name="Klenk H.-P."/>
            <person name="Eisen J.A."/>
        </authorList>
    </citation>
    <scope>NUCLEOTIDE SEQUENCE [LARGE SCALE GENOMIC DNA]</scope>
    <source>
        <strain evidence="2">DSM 16823 / RW262 / RW262</strain>
    </source>
</reference>
<dbReference type="eggNOG" id="ENOG5031GRZ">
    <property type="taxonomic scope" value="Bacteria"/>
</dbReference>
<proteinExistence type="predicted"/>
<dbReference type="AlphaFoldDB" id="F2IF01"/>
<protein>
    <recommendedName>
        <fullName evidence="3">DUF3703 domain-containing protein</fullName>
    </recommendedName>
</protein>
<reference evidence="1 2" key="1">
    <citation type="journal article" date="2011" name="Stand. Genomic Sci.">
        <title>Complete genome sequence of the gliding freshwater bacterium Fluviicola taffensis type strain (RW262).</title>
        <authorList>
            <person name="Woyke T."/>
            <person name="Chertkov O."/>
            <person name="Lapidus A."/>
            <person name="Nolan M."/>
            <person name="Lucas S."/>
            <person name="Del Rio T.G."/>
            <person name="Tice H."/>
            <person name="Cheng J.F."/>
            <person name="Tapia R."/>
            <person name="Han C."/>
            <person name="Goodwin L."/>
            <person name="Pitluck S."/>
            <person name="Liolios K."/>
            <person name="Pagani I."/>
            <person name="Ivanova N."/>
            <person name="Huntemann M."/>
            <person name="Mavromatis K."/>
            <person name="Mikhailova N."/>
            <person name="Pati A."/>
            <person name="Chen A."/>
            <person name="Palaniappan K."/>
            <person name="Land M."/>
            <person name="Hauser L."/>
            <person name="Brambilla E.M."/>
            <person name="Rohde M."/>
            <person name="Mwirichia R."/>
            <person name="Sikorski J."/>
            <person name="Tindall B.J."/>
            <person name="Goker M."/>
            <person name="Bristow J."/>
            <person name="Eisen J.A."/>
            <person name="Markowitz V."/>
            <person name="Hugenholtz P."/>
            <person name="Klenk H.P."/>
            <person name="Kyrpides N.C."/>
        </authorList>
    </citation>
    <scope>NUCLEOTIDE SEQUENCE [LARGE SCALE GENOMIC DNA]</scope>
    <source>
        <strain evidence="2">DSM 16823 / RW262 / RW262</strain>
    </source>
</reference>
<dbReference type="Pfam" id="PF12487">
    <property type="entry name" value="DUF3703"/>
    <property type="match status" value="1"/>
</dbReference>
<dbReference type="InterPro" id="IPR022172">
    <property type="entry name" value="DUF3703"/>
</dbReference>
<accession>F2IF01</accession>
<dbReference type="EMBL" id="CP002542">
    <property type="protein sequence ID" value="AEA42466.1"/>
    <property type="molecule type" value="Genomic_DNA"/>
</dbReference>